<dbReference type="KEGG" id="lcf:108891053"/>
<keyword evidence="2 5" id="KW-0812">Transmembrane</keyword>
<evidence type="ECO:0000313" key="7">
    <source>
        <dbReference type="Proteomes" id="UP000694890"/>
    </source>
</evidence>
<dbReference type="AlphaFoldDB" id="A0AAJ7Q0T9"/>
<comment type="subcellular location">
    <subcellularLocation>
        <location evidence="1">Membrane</location>
    </subcellularLocation>
</comment>
<evidence type="ECO:0000256" key="4">
    <source>
        <dbReference type="ARBA" id="ARBA00023136"/>
    </source>
</evidence>
<keyword evidence="4 5" id="KW-0472">Membrane</keyword>
<dbReference type="RefSeq" id="XP_018543688.1">
    <property type="nucleotide sequence ID" value="XM_018688172.2"/>
</dbReference>
<organism evidence="7 9">
    <name type="scientific">Lates calcarifer</name>
    <name type="common">Barramundi</name>
    <name type="synonym">Holocentrus calcarifer</name>
    <dbReference type="NCBI Taxonomy" id="8187"/>
    <lineage>
        <taxon>Eukaryota</taxon>
        <taxon>Metazoa</taxon>
        <taxon>Chordata</taxon>
        <taxon>Craniata</taxon>
        <taxon>Vertebrata</taxon>
        <taxon>Euteleostomi</taxon>
        <taxon>Actinopterygii</taxon>
        <taxon>Neopterygii</taxon>
        <taxon>Teleostei</taxon>
        <taxon>Neoteleostei</taxon>
        <taxon>Acanthomorphata</taxon>
        <taxon>Carangaria</taxon>
        <taxon>Carangaria incertae sedis</taxon>
        <taxon>Centropomidae</taxon>
        <taxon>Lates</taxon>
    </lineage>
</organism>
<accession>A0AAJ7Q0T9</accession>
<evidence type="ECO:0000256" key="2">
    <source>
        <dbReference type="ARBA" id="ARBA00022692"/>
    </source>
</evidence>
<feature type="domain" description="Shisa N-terminal" evidence="6">
    <location>
        <begin position="58"/>
        <end position="103"/>
    </location>
</feature>
<protein>
    <submittedName>
        <fullName evidence="8 9">Protein shisa-5</fullName>
    </submittedName>
</protein>
<evidence type="ECO:0000256" key="3">
    <source>
        <dbReference type="ARBA" id="ARBA00022989"/>
    </source>
</evidence>
<gene>
    <name evidence="8 9" type="primary">LOC108891053</name>
</gene>
<dbReference type="RefSeq" id="XP_018543689.1">
    <property type="nucleotide sequence ID" value="XM_018688173.2"/>
</dbReference>
<sequence>MLLGDLLQGGTDAQVEIVVLVQSKSFLHHITAVMVSRALSGLVCVFGVILLPAVWAAFCSSHWDDNGHHHESFQCGTMHCCGGCNKKYCCSEQENYLSQEDCPERDNTKHISLPAVGGIVSVFPVVFCVALVVCFVCPCCMLHQRCCKRRRRHQQIVINPTDVPLQTGSPSGYQLFYLGYQPVPVQHGRGGQPVPTAPPPSYMEAMGPALFPGSVLSWVSSLWVSRCTPSSFLVSLMDFHCLNWNILRTTRPMVQTSEQIKTLLGDCTTFLMGVCERVCGAG</sequence>
<evidence type="ECO:0000313" key="9">
    <source>
        <dbReference type="RefSeq" id="XP_018543689.1"/>
    </source>
</evidence>
<dbReference type="PANTHER" id="PTHR31395">
    <property type="entry name" value="SHISA"/>
    <property type="match status" value="1"/>
</dbReference>
<keyword evidence="3 5" id="KW-1133">Transmembrane helix</keyword>
<dbReference type="GO" id="GO:0016020">
    <property type="term" value="C:membrane"/>
    <property type="evidence" value="ECO:0007669"/>
    <property type="project" value="UniProtKB-SubCell"/>
</dbReference>
<evidence type="ECO:0000259" key="6">
    <source>
        <dbReference type="Pfam" id="PF13908"/>
    </source>
</evidence>
<evidence type="ECO:0000256" key="5">
    <source>
        <dbReference type="SAM" id="Phobius"/>
    </source>
</evidence>
<dbReference type="GeneID" id="108891053"/>
<dbReference type="Proteomes" id="UP000694890">
    <property type="component" value="Linkage group LG12"/>
</dbReference>
<dbReference type="PANTHER" id="PTHR31395:SF23">
    <property type="entry name" value="GEO05642P1"/>
    <property type="match status" value="1"/>
</dbReference>
<proteinExistence type="predicted"/>
<feature type="transmembrane region" description="Helical" evidence="5">
    <location>
        <begin position="115"/>
        <end position="142"/>
    </location>
</feature>
<feature type="transmembrane region" description="Helical" evidence="5">
    <location>
        <begin position="38"/>
        <end position="58"/>
    </location>
</feature>
<dbReference type="InterPro" id="IPR026910">
    <property type="entry name" value="Shisa"/>
</dbReference>
<dbReference type="InterPro" id="IPR053891">
    <property type="entry name" value="Shisa_N"/>
</dbReference>
<evidence type="ECO:0000313" key="8">
    <source>
        <dbReference type="RefSeq" id="XP_018543688.1"/>
    </source>
</evidence>
<evidence type="ECO:0000256" key="1">
    <source>
        <dbReference type="ARBA" id="ARBA00004370"/>
    </source>
</evidence>
<reference evidence="8 9" key="1">
    <citation type="submission" date="2025-04" db="UniProtKB">
        <authorList>
            <consortium name="RefSeq"/>
        </authorList>
    </citation>
    <scope>IDENTIFICATION</scope>
    <source>
        <tissue evidence="8 9">Brain</tissue>
    </source>
</reference>
<name>A0AAJ7Q0T9_LATCA</name>
<dbReference type="Pfam" id="PF13908">
    <property type="entry name" value="Shisa_N"/>
    <property type="match status" value="1"/>
</dbReference>